<evidence type="ECO:0000313" key="5">
    <source>
        <dbReference type="Proteomes" id="UP000015101"/>
    </source>
</evidence>
<reference evidence="3 5" key="2">
    <citation type="journal article" date="2013" name="Nature">
        <title>Insights into bilaterian evolution from three spiralian genomes.</title>
        <authorList>
            <person name="Simakov O."/>
            <person name="Marletaz F."/>
            <person name="Cho S.J."/>
            <person name="Edsinger-Gonzales E."/>
            <person name="Havlak P."/>
            <person name="Hellsten U."/>
            <person name="Kuo D.H."/>
            <person name="Larsson T."/>
            <person name="Lv J."/>
            <person name="Arendt D."/>
            <person name="Savage R."/>
            <person name="Osoegawa K."/>
            <person name="de Jong P."/>
            <person name="Grimwood J."/>
            <person name="Chapman J.A."/>
            <person name="Shapiro H."/>
            <person name="Aerts A."/>
            <person name="Otillar R.P."/>
            <person name="Terry A.Y."/>
            <person name="Boore J.L."/>
            <person name="Grigoriev I.V."/>
            <person name="Lindberg D.R."/>
            <person name="Seaver E.C."/>
            <person name="Weisblat D.A."/>
            <person name="Putnam N.H."/>
            <person name="Rokhsar D.S."/>
        </authorList>
    </citation>
    <scope>NUCLEOTIDE SEQUENCE</scope>
</reference>
<dbReference type="CTD" id="20205876"/>
<dbReference type="EnsemblMetazoa" id="HelroT176536">
    <property type="protein sequence ID" value="HelroP176536"/>
    <property type="gene ID" value="HelroG176536"/>
</dbReference>
<feature type="compositionally biased region" description="Basic and acidic residues" evidence="1">
    <location>
        <begin position="47"/>
        <end position="58"/>
    </location>
</feature>
<feature type="transmembrane region" description="Helical" evidence="2">
    <location>
        <begin position="322"/>
        <end position="340"/>
    </location>
</feature>
<dbReference type="KEGG" id="hro:HELRODRAFT_176536"/>
<dbReference type="AlphaFoldDB" id="T1FAM7"/>
<reference evidence="4" key="3">
    <citation type="submission" date="2015-06" db="UniProtKB">
        <authorList>
            <consortium name="EnsemblMetazoa"/>
        </authorList>
    </citation>
    <scope>IDENTIFICATION</scope>
</reference>
<feature type="compositionally biased region" description="Acidic residues" evidence="1">
    <location>
        <begin position="117"/>
        <end position="130"/>
    </location>
</feature>
<evidence type="ECO:0000313" key="4">
    <source>
        <dbReference type="EnsemblMetazoa" id="HelroP176536"/>
    </source>
</evidence>
<reference evidence="5" key="1">
    <citation type="submission" date="2012-12" db="EMBL/GenBank/DDBJ databases">
        <authorList>
            <person name="Hellsten U."/>
            <person name="Grimwood J."/>
            <person name="Chapman J.A."/>
            <person name="Shapiro H."/>
            <person name="Aerts A."/>
            <person name="Otillar R.P."/>
            <person name="Terry A.Y."/>
            <person name="Boore J.L."/>
            <person name="Simakov O."/>
            <person name="Marletaz F."/>
            <person name="Cho S.-J."/>
            <person name="Edsinger-Gonzales E."/>
            <person name="Havlak P."/>
            <person name="Kuo D.-H."/>
            <person name="Larsson T."/>
            <person name="Lv J."/>
            <person name="Arendt D."/>
            <person name="Savage R."/>
            <person name="Osoegawa K."/>
            <person name="de Jong P."/>
            <person name="Lindberg D.R."/>
            <person name="Seaver E.C."/>
            <person name="Weisblat D.A."/>
            <person name="Putnam N.H."/>
            <person name="Grigoriev I.V."/>
            <person name="Rokhsar D.S."/>
        </authorList>
    </citation>
    <scope>NUCLEOTIDE SEQUENCE</scope>
</reference>
<keyword evidence="2" id="KW-0812">Transmembrane</keyword>
<feature type="compositionally biased region" description="Polar residues" evidence="1">
    <location>
        <begin position="219"/>
        <end position="230"/>
    </location>
</feature>
<accession>T1FAM7</accession>
<dbReference type="RefSeq" id="XP_009022132.1">
    <property type="nucleotide sequence ID" value="XM_009023884.1"/>
</dbReference>
<sequence>MASRNSSSHSKKNDNKANVPASATPAFAATTATTTATTAATSFSNPCHKEKDKKKCPTEKTLLLKNGDQQETGKNVCKKSNEEAVANPLSRIPNTSSAAPPNEDKFRNDIPDSTEVSPDESLETDLEEEENKSQLSLSIKLETMHYRLAFGFATMAIGLAVASGLYAVYRVLTPGLIAEESQVVKMRHRDEYIPLKQLKLLAGDDHKNKPDDKKDDDSASVQPSTKQQIFPQRASGSLRGSAKENFSGSGNIPGESIELAELNPAALVIPAAQLEPAVQLDPAVQFDPAVQMGAYNYGNEARLRSRSRANADLYCSYMENKTFASLLLFLLLLIVIALIARPVTRWISELA</sequence>
<dbReference type="GeneID" id="20205876"/>
<dbReference type="EMBL" id="AMQM01005710">
    <property type="status" value="NOT_ANNOTATED_CDS"/>
    <property type="molecule type" value="Genomic_DNA"/>
</dbReference>
<feature type="region of interest" description="Disordered" evidence="1">
    <location>
        <begin position="203"/>
        <end position="246"/>
    </location>
</feature>
<feature type="transmembrane region" description="Helical" evidence="2">
    <location>
        <begin position="148"/>
        <end position="169"/>
    </location>
</feature>
<keyword evidence="2" id="KW-1133">Transmembrane helix</keyword>
<evidence type="ECO:0000313" key="3">
    <source>
        <dbReference type="EMBL" id="ESN99774.1"/>
    </source>
</evidence>
<gene>
    <name evidence="4" type="primary">20205876</name>
    <name evidence="3" type="ORF">HELRODRAFT_176536</name>
</gene>
<feature type="region of interest" description="Disordered" evidence="1">
    <location>
        <begin position="1"/>
        <end position="134"/>
    </location>
</feature>
<protein>
    <submittedName>
        <fullName evidence="3 4">Uncharacterized protein</fullName>
    </submittedName>
</protein>
<keyword evidence="2" id="KW-0472">Membrane</keyword>
<dbReference type="InParanoid" id="T1FAM7"/>
<proteinExistence type="predicted"/>
<keyword evidence="5" id="KW-1185">Reference proteome</keyword>
<evidence type="ECO:0000256" key="2">
    <source>
        <dbReference type="SAM" id="Phobius"/>
    </source>
</evidence>
<organism evidence="4 5">
    <name type="scientific">Helobdella robusta</name>
    <name type="common">Californian leech</name>
    <dbReference type="NCBI Taxonomy" id="6412"/>
    <lineage>
        <taxon>Eukaryota</taxon>
        <taxon>Metazoa</taxon>
        <taxon>Spiralia</taxon>
        <taxon>Lophotrochozoa</taxon>
        <taxon>Annelida</taxon>
        <taxon>Clitellata</taxon>
        <taxon>Hirudinea</taxon>
        <taxon>Rhynchobdellida</taxon>
        <taxon>Glossiphoniidae</taxon>
        <taxon>Helobdella</taxon>
    </lineage>
</organism>
<dbReference type="Proteomes" id="UP000015101">
    <property type="component" value="Unassembled WGS sequence"/>
</dbReference>
<feature type="compositionally biased region" description="Basic and acidic residues" evidence="1">
    <location>
        <begin position="203"/>
        <end position="217"/>
    </location>
</feature>
<dbReference type="EMBL" id="KB097070">
    <property type="protein sequence ID" value="ESN99774.1"/>
    <property type="molecule type" value="Genomic_DNA"/>
</dbReference>
<evidence type="ECO:0000256" key="1">
    <source>
        <dbReference type="SAM" id="MobiDB-lite"/>
    </source>
</evidence>
<name>T1FAM7_HELRO</name>
<feature type="compositionally biased region" description="Low complexity" evidence="1">
    <location>
        <begin position="20"/>
        <end position="43"/>
    </location>
</feature>
<dbReference type="HOGENOM" id="CLU_790575_0_0_1"/>